<gene>
    <name evidence="1" type="ORF">LCMiAC02_01620</name>
</gene>
<accession>A0A481Z0X2</accession>
<organism evidence="1">
    <name type="scientific">Mimivirus LCMiAC02</name>
    <dbReference type="NCBI Taxonomy" id="2506609"/>
    <lineage>
        <taxon>Viruses</taxon>
        <taxon>Varidnaviria</taxon>
        <taxon>Bamfordvirae</taxon>
        <taxon>Nucleocytoviricota</taxon>
        <taxon>Megaviricetes</taxon>
        <taxon>Imitervirales</taxon>
        <taxon>Mimiviridae</taxon>
        <taxon>Klosneuvirinae</taxon>
    </lineage>
</organism>
<proteinExistence type="predicted"/>
<reference evidence="1" key="1">
    <citation type="journal article" date="2019" name="MBio">
        <title>Virus Genomes from Deep Sea Sediments Expand the Ocean Megavirome and Support Independent Origins of Viral Gigantism.</title>
        <authorList>
            <person name="Backstrom D."/>
            <person name="Yutin N."/>
            <person name="Jorgensen S.L."/>
            <person name="Dharamshi J."/>
            <person name="Homa F."/>
            <person name="Zaremba-Niedwiedzka K."/>
            <person name="Spang A."/>
            <person name="Wolf Y.I."/>
            <person name="Koonin E.V."/>
            <person name="Ettema T.J."/>
        </authorList>
    </citation>
    <scope>NUCLEOTIDE SEQUENCE</scope>
</reference>
<dbReference type="EMBL" id="MK500407">
    <property type="protein sequence ID" value="QBK89069.1"/>
    <property type="molecule type" value="Genomic_DNA"/>
</dbReference>
<sequence>MIHLPLSTMDLLTTSDTSIMFSEPMSKFISLSPSFEDLSEAISASSPLPVMMTSVDSPYVMSLNLNYSKPLISMYPNWDLDPNVHRRMTKYYYKKTLEKWLGNDMIKILSYFTVSGNKVNLISSLSKYVSDSAYKDSDSDIAKKIEFIEGKFLTKSKVNKILNKLTQTTRISWFDLPAHEYAVYRAIKHSLIKKIKKVIAKK</sequence>
<evidence type="ECO:0000313" key="1">
    <source>
        <dbReference type="EMBL" id="QBK89069.1"/>
    </source>
</evidence>
<name>A0A481Z0X2_9VIRU</name>
<protein>
    <submittedName>
        <fullName evidence="1">Uncharacterized protein</fullName>
    </submittedName>
</protein>